<feature type="non-terminal residue" evidence="2">
    <location>
        <position position="430"/>
    </location>
</feature>
<accession>A0A6J4P7B8</accession>
<evidence type="ECO:0000256" key="1">
    <source>
        <dbReference type="SAM" id="MobiDB-lite"/>
    </source>
</evidence>
<proteinExistence type="predicted"/>
<dbReference type="EMBL" id="CADCUS010000251">
    <property type="protein sequence ID" value="CAA9405422.1"/>
    <property type="molecule type" value="Genomic_DNA"/>
</dbReference>
<evidence type="ECO:0000313" key="2">
    <source>
        <dbReference type="EMBL" id="CAA9405422.1"/>
    </source>
</evidence>
<sequence length="430" mass="42048">MVLGAGAASADEGEDPGFPSFGASGASGFEDPFSVAGGGALFTDPFDGGSSGTTSPNWLSADEDPVAFDSESVAFAPVSESVAFAPVSESVAFAPVSESVAFDSESVAFAPVSESAVDSAPALVSDPEPVALDPVSELAALPQPGALMDFDSGTDGSTSIETPTSATTPAEGIFATGDEPFPTGTTFGFDDGVTMTPFASTEGDITAVDLDLLAGGPVDIPDDCTTFAIDTALGVPSSEEDPCGTAQGDLFSGAGSGGYGVTGSPEQTVGGTTPEPIEQTAPDAGSTPNIPTNQVPVDTGPAPVVEPTGIVPADEAAVVEVETPPGDATFGFDEDVSLIPFTAEDADRESLETALAQGPIGVMTGDIDTGLGLGSPVENPGAQAAIDLFSGGGTGTPTTGTPTTGTPTTGTPTTGTPTTGTPTTGTPTTG</sequence>
<reference evidence="2" key="1">
    <citation type="submission" date="2020-02" db="EMBL/GenBank/DDBJ databases">
        <authorList>
            <person name="Meier V. D."/>
        </authorList>
    </citation>
    <scope>NUCLEOTIDE SEQUENCE</scope>
    <source>
        <strain evidence="2">AVDCRST_MAG66</strain>
    </source>
</reference>
<protein>
    <submittedName>
        <fullName evidence="2">Uncharacterized protein</fullName>
    </submittedName>
</protein>
<feature type="compositionally biased region" description="Low complexity" evidence="1">
    <location>
        <begin position="396"/>
        <end position="430"/>
    </location>
</feature>
<feature type="compositionally biased region" description="Polar residues" evidence="1">
    <location>
        <begin position="154"/>
        <end position="168"/>
    </location>
</feature>
<feature type="region of interest" description="Disordered" evidence="1">
    <location>
        <begin position="262"/>
        <end position="289"/>
    </location>
</feature>
<feature type="region of interest" description="Disordered" evidence="1">
    <location>
        <begin position="1"/>
        <end position="25"/>
    </location>
</feature>
<gene>
    <name evidence="2" type="ORF">AVDCRST_MAG66-1692</name>
</gene>
<feature type="region of interest" description="Disordered" evidence="1">
    <location>
        <begin position="154"/>
        <end position="182"/>
    </location>
</feature>
<name>A0A6J4P7B8_9PSEU</name>
<dbReference type="AlphaFoldDB" id="A0A6J4P7B8"/>
<feature type="region of interest" description="Disordered" evidence="1">
    <location>
        <begin position="387"/>
        <end position="430"/>
    </location>
</feature>
<organism evidence="2">
    <name type="scientific">uncultured Pseudonocardia sp</name>
    <dbReference type="NCBI Taxonomy" id="211455"/>
    <lineage>
        <taxon>Bacteria</taxon>
        <taxon>Bacillati</taxon>
        <taxon>Actinomycetota</taxon>
        <taxon>Actinomycetes</taxon>
        <taxon>Pseudonocardiales</taxon>
        <taxon>Pseudonocardiaceae</taxon>
        <taxon>Pseudonocardia</taxon>
        <taxon>environmental samples</taxon>
    </lineage>
</organism>